<proteinExistence type="predicted"/>
<dbReference type="AlphaFoldDB" id="A0A9N9BTH7"/>
<keyword evidence="2" id="KW-1185">Reference proteome</keyword>
<protein>
    <submittedName>
        <fullName evidence="1">6447_t:CDS:1</fullName>
    </submittedName>
</protein>
<organism evidence="1 2">
    <name type="scientific">Dentiscutata erythropus</name>
    <dbReference type="NCBI Taxonomy" id="1348616"/>
    <lineage>
        <taxon>Eukaryota</taxon>
        <taxon>Fungi</taxon>
        <taxon>Fungi incertae sedis</taxon>
        <taxon>Mucoromycota</taxon>
        <taxon>Glomeromycotina</taxon>
        <taxon>Glomeromycetes</taxon>
        <taxon>Diversisporales</taxon>
        <taxon>Gigasporaceae</taxon>
        <taxon>Dentiscutata</taxon>
    </lineage>
</organism>
<evidence type="ECO:0000313" key="1">
    <source>
        <dbReference type="EMBL" id="CAG8575484.1"/>
    </source>
</evidence>
<accession>A0A9N9BTH7</accession>
<gene>
    <name evidence="1" type="ORF">DERYTH_LOCUS6420</name>
</gene>
<dbReference type="OrthoDB" id="2358876at2759"/>
<sequence>MRAFGTVDNCTNESTKAEYISEILVGVVDTFSKEGKEISLHKEYTLSGVDSKG</sequence>
<evidence type="ECO:0000313" key="2">
    <source>
        <dbReference type="Proteomes" id="UP000789405"/>
    </source>
</evidence>
<comment type="caution">
    <text evidence="1">The sequence shown here is derived from an EMBL/GenBank/DDBJ whole genome shotgun (WGS) entry which is preliminary data.</text>
</comment>
<reference evidence="1" key="1">
    <citation type="submission" date="2021-06" db="EMBL/GenBank/DDBJ databases">
        <authorList>
            <person name="Kallberg Y."/>
            <person name="Tangrot J."/>
            <person name="Rosling A."/>
        </authorList>
    </citation>
    <scope>NUCLEOTIDE SEQUENCE</scope>
    <source>
        <strain evidence="1">MA453B</strain>
    </source>
</reference>
<dbReference type="Proteomes" id="UP000789405">
    <property type="component" value="Unassembled WGS sequence"/>
</dbReference>
<name>A0A9N9BTH7_9GLOM</name>
<dbReference type="EMBL" id="CAJVPY010002910">
    <property type="protein sequence ID" value="CAG8575484.1"/>
    <property type="molecule type" value="Genomic_DNA"/>
</dbReference>